<dbReference type="Gene3D" id="3.40.50.720">
    <property type="entry name" value="NAD(P)-binding Rossmann-like Domain"/>
    <property type="match status" value="1"/>
</dbReference>
<dbReference type="Proteomes" id="UP000026923">
    <property type="component" value="Unassembled WGS sequence"/>
</dbReference>
<dbReference type="InterPro" id="IPR048423">
    <property type="entry name" value="DRL_cat"/>
</dbReference>
<evidence type="ECO:0000259" key="1">
    <source>
        <dbReference type="Pfam" id="PF21135"/>
    </source>
</evidence>
<evidence type="ECO:0000313" key="3">
    <source>
        <dbReference type="Proteomes" id="UP000026923"/>
    </source>
</evidence>
<organism evidence="2 3">
    <name type="scientific">Stutzerimonas stutzeri KOS6</name>
    <dbReference type="NCBI Taxonomy" id="1218352"/>
    <lineage>
        <taxon>Bacteria</taxon>
        <taxon>Pseudomonadati</taxon>
        <taxon>Pseudomonadota</taxon>
        <taxon>Gammaproteobacteria</taxon>
        <taxon>Pseudomonadales</taxon>
        <taxon>Pseudomonadaceae</taxon>
        <taxon>Stutzerimonas</taxon>
    </lineage>
</organism>
<dbReference type="InterPro" id="IPR036291">
    <property type="entry name" value="NAD(P)-bd_dom_sf"/>
</dbReference>
<proteinExistence type="predicted"/>
<dbReference type="CDD" id="cd11616">
    <property type="entry name" value="SAF_DH_OX_like"/>
    <property type="match status" value="1"/>
</dbReference>
<dbReference type="SUPFAM" id="SSF51735">
    <property type="entry name" value="NAD(P)-binding Rossmann-fold domains"/>
    <property type="match status" value="1"/>
</dbReference>
<dbReference type="eggNOG" id="COG4091">
    <property type="taxonomic scope" value="Bacteria"/>
</dbReference>
<gene>
    <name evidence="2" type="ORF">B597_012955</name>
</gene>
<dbReference type="RefSeq" id="WP_024162149.1">
    <property type="nucleotide sequence ID" value="NZ_KK020676.1"/>
</dbReference>
<dbReference type="PANTHER" id="PTHR37850:SF1">
    <property type="entry name" value="SAF DOMAIN PROTEIN"/>
    <property type="match status" value="1"/>
</dbReference>
<accession>A0A061JQM1</accession>
<dbReference type="EMBL" id="AMCZ02000015">
    <property type="protein sequence ID" value="EWC40903.1"/>
    <property type="molecule type" value="Genomic_DNA"/>
</dbReference>
<dbReference type="PANTHER" id="PTHR37850">
    <property type="entry name" value="STRU PROTEIN"/>
    <property type="match status" value="1"/>
</dbReference>
<comment type="caution">
    <text evidence="2">The sequence shown here is derived from an EMBL/GenBank/DDBJ whole genome shotgun (WGS) entry which is preliminary data.</text>
</comment>
<evidence type="ECO:0000313" key="2">
    <source>
        <dbReference type="EMBL" id="EWC40903.1"/>
    </source>
</evidence>
<name>A0A061JQM1_STUST</name>
<dbReference type="Pfam" id="PF21135">
    <property type="entry name" value="DRL_cat"/>
    <property type="match status" value="1"/>
</dbReference>
<protein>
    <submittedName>
        <fullName evidence="2">NAD(P)-dependent oxidoreductase</fullName>
    </submittedName>
</protein>
<feature type="domain" description="Oxidoreductase DRL-like catalytic" evidence="1">
    <location>
        <begin position="104"/>
        <end position="264"/>
    </location>
</feature>
<dbReference type="AlphaFoldDB" id="A0A061JQM1"/>
<dbReference type="OrthoDB" id="9777844at2"/>
<reference evidence="2 3" key="1">
    <citation type="journal article" date="2013" name="Genome Announc.">
        <title>Draft Genome of the Nitrogen-Fixing Bacterium Pseudomonas stutzeri Strain KOS6 Isolated from Industrial Hydrocarbon Sludge.</title>
        <authorList>
            <person name="Grigoryeva T.V."/>
            <person name="Laikov A.V."/>
            <person name="Naumova R.P."/>
            <person name="Manolov A.I."/>
            <person name="Larin A.K."/>
            <person name="Karpova I.Y."/>
            <person name="Semashko T.A."/>
            <person name="Alexeev D.G."/>
            <person name="Kostryukova E.S."/>
            <person name="Muller R."/>
            <person name="Govorun V.M."/>
        </authorList>
    </citation>
    <scope>NUCLEOTIDE SEQUENCE [LARGE SCALE GENOMIC DNA]</scope>
    <source>
        <strain evidence="2 3">KOS6</strain>
    </source>
</reference>
<dbReference type="HOGENOM" id="CLU_046102_0_0_6"/>
<sequence>MIAYGIVRLIKQHYQDMEISRVLTRRPLFSLTDFPLTDVLTNSLDELIDHSDLIIECSGDVFHGTSVIERAFEAGLQVVTVNAELQVTTGSYLAGKGFITEAEGDQPGSLAALREDALQMGFQPLVYGNMKGYLNHDPSPEDMVYWANRQGISVDQTTSFTDGTKVQIEQVIIGNGLGATITRQGMEGLASTNLDDSASLLGMMAERAGQPIVDYVIPSGYPAGGVFLVGRHDQDQARAIEYFKLGRGPFYTLVRPFHLCSLEVGKTVRRVLGGGGVLLNNSTQPTLGVAAIAKRTMKAGELIERGIGGFQFRGEAIRLAEHPDHVPIGLLRKTALKRAVEPGQIITFDDIDILPSRALDIVMEQRRPHAAAAEIKADAWTPCINTMGMLALGG</sequence>